<reference evidence="3" key="1">
    <citation type="submission" date="2016-07" db="EMBL/GenBank/DDBJ databases">
        <authorList>
            <person name="Florea S."/>
            <person name="Webb J.S."/>
            <person name="Jaromczyk J."/>
            <person name="Schardl C.L."/>
        </authorList>
    </citation>
    <scope>NUCLEOTIDE SEQUENCE [LARGE SCALE GENOMIC DNA]</scope>
</reference>
<dbReference type="EMBL" id="KX557279">
    <property type="protein sequence ID" value="AON97309.1"/>
    <property type="molecule type" value="Genomic_DNA"/>
</dbReference>
<sequence length="137" mass="15164">MIGLIALLEQHGGEIESDLQGKGIDLVDLYRGRLTLRKIAVLIKYLPATSALALATNGGQAPWSLTEYLLSDIWALHARQIAGRRAPDSHPWRKAMMSRHNATKNTTRRAALLKAQARHRARNRQKVAGRGDGRPAQ</sequence>
<dbReference type="Proteomes" id="UP000203073">
    <property type="component" value="Segment"/>
</dbReference>
<organism evidence="2 3">
    <name type="scientific">Gordonia phage Hedwig</name>
    <dbReference type="NCBI Taxonomy" id="1887648"/>
    <lineage>
        <taxon>Viruses</taxon>
        <taxon>Duplodnaviria</taxon>
        <taxon>Heunggongvirae</taxon>
        <taxon>Uroviricota</taxon>
        <taxon>Caudoviricetes</taxon>
        <taxon>Hedwigvirus</taxon>
        <taxon>Hedwigvirus hedwig</taxon>
    </lineage>
</organism>
<accession>A0A1C9EHP6</accession>
<name>A0A1C9EHP6_9CAUD</name>
<proteinExistence type="predicted"/>
<keyword evidence="3" id="KW-1185">Reference proteome</keyword>
<gene>
    <name evidence="2" type="primary">16</name>
    <name evidence="2" type="ORF">SEA_HEDWIG_16</name>
</gene>
<feature type="compositionally biased region" description="Basic residues" evidence="1">
    <location>
        <begin position="118"/>
        <end position="127"/>
    </location>
</feature>
<feature type="region of interest" description="Disordered" evidence="1">
    <location>
        <begin position="118"/>
        <end position="137"/>
    </location>
</feature>
<dbReference type="OrthoDB" id="19361at10239"/>
<evidence type="ECO:0000313" key="2">
    <source>
        <dbReference type="EMBL" id="AON97309.1"/>
    </source>
</evidence>
<evidence type="ECO:0000256" key="1">
    <source>
        <dbReference type="SAM" id="MobiDB-lite"/>
    </source>
</evidence>
<protein>
    <submittedName>
        <fullName evidence="2">Tail assembly chaperone</fullName>
    </submittedName>
</protein>
<dbReference type="RefSeq" id="YP_009289825.1">
    <property type="nucleotide sequence ID" value="NC_031099.1"/>
</dbReference>
<dbReference type="GeneID" id="29056463"/>
<dbReference type="KEGG" id="vg:29056463"/>
<evidence type="ECO:0000313" key="3">
    <source>
        <dbReference type="Proteomes" id="UP000203073"/>
    </source>
</evidence>